<sequence>MKKIKKISIILFVTVFSLLVISCRKDDDTNDGPTNAYPRKVKITYVVTSPQSTSLQLISYNNETGGVSNVTNPTLPFSKSITRTVNQYDTASMGFGGLPDTNVKLEIFVDDKQVETQTFTNVGTGALVHLFP</sequence>
<dbReference type="Proteomes" id="UP000185839">
    <property type="component" value="Unassembled WGS sequence"/>
</dbReference>
<evidence type="ECO:0008006" key="3">
    <source>
        <dbReference type="Google" id="ProtNLM"/>
    </source>
</evidence>
<evidence type="ECO:0000313" key="2">
    <source>
        <dbReference type="Proteomes" id="UP000185839"/>
    </source>
</evidence>
<evidence type="ECO:0000313" key="1">
    <source>
        <dbReference type="EMBL" id="SIS69026.1"/>
    </source>
</evidence>
<dbReference type="EMBL" id="FTOI01000004">
    <property type="protein sequence ID" value="SIS69026.1"/>
    <property type="molecule type" value="Genomic_DNA"/>
</dbReference>
<keyword evidence="2" id="KW-1185">Reference proteome</keyword>
<dbReference type="STRING" id="713588.SAMN05421789_104232"/>
<proteinExistence type="predicted"/>
<reference evidence="2" key="1">
    <citation type="submission" date="2017-01" db="EMBL/GenBank/DDBJ databases">
        <authorList>
            <person name="Varghese N."/>
            <person name="Submissions S."/>
        </authorList>
    </citation>
    <scope>NUCLEOTIDE SEQUENCE [LARGE SCALE GENOMIC DNA]</scope>
    <source>
        <strain evidence="2">DSM 23145</strain>
    </source>
</reference>
<accession>A0A1N7L5H6</accession>
<name>A0A1N7L5H6_9FLAO</name>
<gene>
    <name evidence="1" type="ORF">SAMN05421789_104232</name>
</gene>
<dbReference type="InterPro" id="IPR038468">
    <property type="entry name" value="MmpS_C"/>
</dbReference>
<dbReference type="RefSeq" id="WP_076386449.1">
    <property type="nucleotide sequence ID" value="NZ_FTOI01000004.1"/>
</dbReference>
<protein>
    <recommendedName>
        <fullName evidence="3">Lipoprotein</fullName>
    </recommendedName>
</protein>
<organism evidence="1 2">
    <name type="scientific">Kaistella chaponensis</name>
    <dbReference type="NCBI Taxonomy" id="713588"/>
    <lineage>
        <taxon>Bacteria</taxon>
        <taxon>Pseudomonadati</taxon>
        <taxon>Bacteroidota</taxon>
        <taxon>Flavobacteriia</taxon>
        <taxon>Flavobacteriales</taxon>
        <taxon>Weeksellaceae</taxon>
        <taxon>Chryseobacterium group</taxon>
        <taxon>Kaistella</taxon>
    </lineage>
</organism>
<dbReference type="OrthoDB" id="672380at2"/>
<dbReference type="AlphaFoldDB" id="A0A1N7L5H6"/>
<dbReference type="PROSITE" id="PS51257">
    <property type="entry name" value="PROKAR_LIPOPROTEIN"/>
    <property type="match status" value="1"/>
</dbReference>
<dbReference type="Gene3D" id="2.60.40.2880">
    <property type="entry name" value="MmpS1-5, C-terminal soluble domain"/>
    <property type="match status" value="1"/>
</dbReference>